<keyword evidence="7" id="KW-1185">Reference proteome</keyword>
<evidence type="ECO:0000259" key="5">
    <source>
        <dbReference type="Pfam" id="PF17168"/>
    </source>
</evidence>
<dbReference type="Pfam" id="PF17168">
    <property type="entry name" value="DUF5127"/>
    <property type="match status" value="1"/>
</dbReference>
<dbReference type="EMBL" id="KE346360">
    <property type="protein sequence ID" value="KJE88927.1"/>
    <property type="molecule type" value="Genomic_DNA"/>
</dbReference>
<feature type="domain" description="Glutaminase A central" evidence="4">
    <location>
        <begin position="366"/>
        <end position="715"/>
    </location>
</feature>
<accession>A0A0D2VGD2</accession>
<dbReference type="OrthoDB" id="3918848at2759"/>
<name>A0A0D2VGD2_CAPO3</name>
<dbReference type="PhylomeDB" id="A0A0D2VGD2"/>
<evidence type="ECO:0000259" key="4">
    <source>
        <dbReference type="Pfam" id="PF16335"/>
    </source>
</evidence>
<dbReference type="InterPro" id="IPR032514">
    <property type="entry name" value="GtaA_central"/>
</dbReference>
<dbReference type="InterPro" id="IPR032515">
    <property type="entry name" value="DUF4964"/>
</dbReference>
<dbReference type="Pfam" id="PF16335">
    <property type="entry name" value="GtaA_6_Hairpin"/>
    <property type="match status" value="1"/>
</dbReference>
<evidence type="ECO:0000259" key="3">
    <source>
        <dbReference type="Pfam" id="PF16334"/>
    </source>
</evidence>
<feature type="transmembrane region" description="Helical" evidence="2">
    <location>
        <begin position="810"/>
        <end position="831"/>
    </location>
</feature>
<feature type="region of interest" description="Disordered" evidence="1">
    <location>
        <begin position="957"/>
        <end position="988"/>
    </location>
</feature>
<proteinExistence type="predicted"/>
<dbReference type="InterPro" id="IPR052743">
    <property type="entry name" value="Glutaminase_GtaA"/>
</dbReference>
<evidence type="ECO:0008006" key="8">
    <source>
        <dbReference type="Google" id="ProtNLM"/>
    </source>
</evidence>
<dbReference type="Proteomes" id="UP000008743">
    <property type="component" value="Unassembled WGS sequence"/>
</dbReference>
<dbReference type="PANTHER" id="PTHR31987:SF1">
    <property type="entry name" value="GLUTAMINASE A"/>
    <property type="match status" value="1"/>
</dbReference>
<keyword evidence="2" id="KW-0472">Membrane</keyword>
<sequence>MFTARCIRRALLLAAVVLTAGRLIVMPAAATVLTFRPPAVPVLANNPYFSMWSAADSPGRSWLTHANDGIQAIAGYAKVDGANFRFMGQPYQGGSQLATNPISVQVLPLSTIYTYTLGAVRMLLTYSTPALLDDDALMSAPVTYCTFELSSMDGAPHTVDLYIDHSAEVVVTYASNTSVTWDDLSTSASTILRMGASVQSGETRANEGASMRIVIALIRFALTVFSSTDDRINWGYFYLSAPKEAALVGTVNTDTNSRDAFVDGNPAPIFDTNKPRLGSDNWPVPSLRWTGLAVSPTANVTRFVTHAYDNVNTMNFFSKVLPPLWSTKIGTILTVIAQMHTNYATYMSAINARNTALVTLFDKRGSNSYTTLLSLVYRQVTASTEHAIDTTTQQHYVFMKTFATSSTNGPVNGQVNAVTTMFFASPFYLLLNPSLVPKMLLPVLKYANSETSFPYTRSWAPSHLGQWPLCTTAVPTTYDMPVEHTANMLIMITAAAQRGAPLTYLQPYWPLLTTWANYLVASLPFPTSQLFVDSYGTASANNVNLAMKGAIGVGAYSLLLSLTGNTTAAAQYMNSATSFASQILAQSFSTDHYLREKGAASTTWSLKYNLLFDRVLKLGLFADAVMTTEQTFYTPKMGAYGLPVDSTTSANGRVGEQGFVAATGTTAQFTSIFDKLFLYANTTASRLPLGDYYVVGSGANVDFRAGAFVGGLYARELLEDVRAVASTSSISARAASTVSAATASSASLASFSSASIASASSASLGSASSASIASASSESASIATLAWLTSAASAASANAAGGDDGNAAPAIIGAVVGALCLLLIILVVVLLRRRRARKTREIVADRDSACELYQIPTEVKNILASSHYDTLAKPRGSADLQSGNTEDGEAKLATTSEYELPARATHYSAIVGGSSSTSEATYASPSVSSYAALNHEPSAGGDEGAYSVLQQDLTIAPKEAGYARPERERASSQSSGTGDNDYAALSHQ</sequence>
<keyword evidence="2" id="KW-1133">Transmembrane helix</keyword>
<evidence type="ECO:0000313" key="7">
    <source>
        <dbReference type="Proteomes" id="UP000008743"/>
    </source>
</evidence>
<evidence type="ECO:0000256" key="2">
    <source>
        <dbReference type="SAM" id="Phobius"/>
    </source>
</evidence>
<dbReference type="InParanoid" id="A0A0D2VGD2"/>
<dbReference type="Pfam" id="PF16334">
    <property type="entry name" value="DUF4964"/>
    <property type="match status" value="1"/>
</dbReference>
<evidence type="ECO:0000313" key="6">
    <source>
        <dbReference type="EMBL" id="KJE88927.1"/>
    </source>
</evidence>
<dbReference type="InterPro" id="IPR033433">
    <property type="entry name" value="GtaA_N"/>
</dbReference>
<feature type="domain" description="DUF4964" evidence="3">
    <location>
        <begin position="30"/>
        <end position="89"/>
    </location>
</feature>
<gene>
    <name evidence="6" type="ORF">CAOG_000497</name>
</gene>
<protein>
    <recommendedName>
        <fullName evidence="8">Glutaminase</fullName>
    </recommendedName>
</protein>
<evidence type="ECO:0000256" key="1">
    <source>
        <dbReference type="SAM" id="MobiDB-lite"/>
    </source>
</evidence>
<keyword evidence="2" id="KW-0812">Transmembrane</keyword>
<feature type="domain" description="Glutaminase A N-terminal" evidence="5">
    <location>
        <begin position="110"/>
        <end position="351"/>
    </location>
</feature>
<reference evidence="7" key="1">
    <citation type="submission" date="2011-02" db="EMBL/GenBank/DDBJ databases">
        <title>The Genome Sequence of Capsaspora owczarzaki ATCC 30864.</title>
        <authorList>
            <person name="Russ C."/>
            <person name="Cuomo C."/>
            <person name="Burger G."/>
            <person name="Gray M.W."/>
            <person name="Holland P.W.H."/>
            <person name="King N."/>
            <person name="Lang F.B.F."/>
            <person name="Roger A.J."/>
            <person name="Ruiz-Trillo I."/>
            <person name="Young S.K."/>
            <person name="Zeng Q."/>
            <person name="Gargeya S."/>
            <person name="Alvarado L."/>
            <person name="Berlin A."/>
            <person name="Chapman S.B."/>
            <person name="Chen Z."/>
            <person name="Freedman E."/>
            <person name="Gellesch M."/>
            <person name="Goldberg J."/>
            <person name="Griggs A."/>
            <person name="Gujja S."/>
            <person name="Heilman E."/>
            <person name="Heiman D."/>
            <person name="Howarth C."/>
            <person name="Mehta T."/>
            <person name="Neiman D."/>
            <person name="Pearson M."/>
            <person name="Roberts A."/>
            <person name="Saif S."/>
            <person name="Shea T."/>
            <person name="Shenoy N."/>
            <person name="Sisk P."/>
            <person name="Stolte C."/>
            <person name="Sykes S."/>
            <person name="White J."/>
            <person name="Yandava C."/>
            <person name="Haas B."/>
            <person name="Nusbaum C."/>
            <person name="Birren B."/>
        </authorList>
    </citation>
    <scope>NUCLEOTIDE SEQUENCE</scope>
    <source>
        <strain evidence="7">ATCC 30864</strain>
    </source>
</reference>
<dbReference type="PANTHER" id="PTHR31987">
    <property type="entry name" value="GLUTAMINASE A-RELATED"/>
    <property type="match status" value="1"/>
</dbReference>
<organism evidence="6 7">
    <name type="scientific">Capsaspora owczarzaki (strain ATCC 30864)</name>
    <dbReference type="NCBI Taxonomy" id="595528"/>
    <lineage>
        <taxon>Eukaryota</taxon>
        <taxon>Filasterea</taxon>
        <taxon>Capsaspora</taxon>
    </lineage>
</organism>
<dbReference type="AlphaFoldDB" id="A0A0D2VGD2"/>